<reference evidence="2 3" key="1">
    <citation type="submission" date="2024-05" db="EMBL/GenBank/DDBJ databases">
        <title>Genome sequencing and assembly of Indian major carp, Cirrhinus mrigala (Hamilton, 1822).</title>
        <authorList>
            <person name="Mohindra V."/>
            <person name="Chowdhury L.M."/>
            <person name="Lal K."/>
            <person name="Jena J.K."/>
        </authorList>
    </citation>
    <scope>NUCLEOTIDE SEQUENCE [LARGE SCALE GENOMIC DNA]</scope>
    <source>
        <strain evidence="2">CM1030</strain>
        <tissue evidence="2">Blood</tissue>
    </source>
</reference>
<evidence type="ECO:0000313" key="3">
    <source>
        <dbReference type="Proteomes" id="UP001529510"/>
    </source>
</evidence>
<feature type="compositionally biased region" description="Pro residues" evidence="1">
    <location>
        <begin position="1"/>
        <end position="14"/>
    </location>
</feature>
<dbReference type="Proteomes" id="UP001529510">
    <property type="component" value="Unassembled WGS sequence"/>
</dbReference>
<feature type="region of interest" description="Disordered" evidence="1">
    <location>
        <begin position="1"/>
        <end position="169"/>
    </location>
</feature>
<evidence type="ECO:0000256" key="1">
    <source>
        <dbReference type="SAM" id="MobiDB-lite"/>
    </source>
</evidence>
<dbReference type="AlphaFoldDB" id="A0ABD0NWF7"/>
<dbReference type="EMBL" id="JAMKFB020000019">
    <property type="protein sequence ID" value="KAL0166187.1"/>
    <property type="molecule type" value="Genomic_DNA"/>
</dbReference>
<sequence length="169" mass="17834">FPYRKGPPPLPPRMSKPMISVTAQSSTESTQDAYFQSTGQPALVRPRQHSNSVDLTESSGGRSSRGGHYLGGGTARVRQSSNSAESLNGRALQSIAYPSGPGPMKPKHSSSADNLLEGPRGSRDRAGGSLGKSASLPQNSMSLAKALTGGEEFKQEGRGRKWRPSIAVQ</sequence>
<feature type="non-terminal residue" evidence="2">
    <location>
        <position position="169"/>
    </location>
</feature>
<name>A0ABD0NWF7_CIRMR</name>
<keyword evidence="3" id="KW-1185">Reference proteome</keyword>
<organism evidence="2 3">
    <name type="scientific">Cirrhinus mrigala</name>
    <name type="common">Mrigala</name>
    <dbReference type="NCBI Taxonomy" id="683832"/>
    <lineage>
        <taxon>Eukaryota</taxon>
        <taxon>Metazoa</taxon>
        <taxon>Chordata</taxon>
        <taxon>Craniata</taxon>
        <taxon>Vertebrata</taxon>
        <taxon>Euteleostomi</taxon>
        <taxon>Actinopterygii</taxon>
        <taxon>Neopterygii</taxon>
        <taxon>Teleostei</taxon>
        <taxon>Ostariophysi</taxon>
        <taxon>Cypriniformes</taxon>
        <taxon>Cyprinidae</taxon>
        <taxon>Labeoninae</taxon>
        <taxon>Labeonini</taxon>
        <taxon>Cirrhinus</taxon>
    </lineage>
</organism>
<feature type="non-terminal residue" evidence="2">
    <location>
        <position position="1"/>
    </location>
</feature>
<accession>A0ABD0NWF7</accession>
<feature type="compositionally biased region" description="Polar residues" evidence="1">
    <location>
        <begin position="21"/>
        <end position="40"/>
    </location>
</feature>
<gene>
    <name evidence="2" type="ORF">M9458_038031</name>
</gene>
<proteinExistence type="predicted"/>
<comment type="caution">
    <text evidence="2">The sequence shown here is derived from an EMBL/GenBank/DDBJ whole genome shotgun (WGS) entry which is preliminary data.</text>
</comment>
<feature type="compositionally biased region" description="Polar residues" evidence="1">
    <location>
        <begin position="77"/>
        <end position="86"/>
    </location>
</feature>
<evidence type="ECO:0000313" key="2">
    <source>
        <dbReference type="EMBL" id="KAL0166187.1"/>
    </source>
</evidence>
<protein>
    <submittedName>
        <fullName evidence="2">Uncharacterized protein</fullName>
    </submittedName>
</protein>